<gene>
    <name evidence="4" type="ORF">CTI12_AA385360</name>
</gene>
<dbReference type="AlphaFoldDB" id="A0A2U1MGT0"/>
<evidence type="ECO:0000256" key="1">
    <source>
        <dbReference type="ARBA" id="ARBA00009333"/>
    </source>
</evidence>
<sequence length="233" mass="25817">MPVISILLDEDGGTYKGVKLVSGQEITSDELVMDPSITITSSPVNPPSKDVLNVFKVGGVSGTGNMHHKELFKAQYIQLFDDKLEESNLFEREKCFQWNTQRFFGLLSLLSNENNRVVLSVAASSEYRLRASCEDSDLKLNGLFFAIGHERATKFLEEQLELDPNGYVVSKPGSTATSVKSVFSADGVQDNNYRAAKLEKFSTDFSSVFKRIVSSALGSSLGMDQEVYCSRRQ</sequence>
<dbReference type="Proteomes" id="UP000245207">
    <property type="component" value="Unassembled WGS sequence"/>
</dbReference>
<evidence type="ECO:0000313" key="4">
    <source>
        <dbReference type="EMBL" id="PWA60439.1"/>
    </source>
</evidence>
<dbReference type="GO" id="GO:0097237">
    <property type="term" value="P:cellular response to toxic substance"/>
    <property type="evidence" value="ECO:0007669"/>
    <property type="project" value="UniProtKB-ARBA"/>
</dbReference>
<organism evidence="4 5">
    <name type="scientific">Artemisia annua</name>
    <name type="common">Sweet wormwood</name>
    <dbReference type="NCBI Taxonomy" id="35608"/>
    <lineage>
        <taxon>Eukaryota</taxon>
        <taxon>Viridiplantae</taxon>
        <taxon>Streptophyta</taxon>
        <taxon>Embryophyta</taxon>
        <taxon>Tracheophyta</taxon>
        <taxon>Spermatophyta</taxon>
        <taxon>Magnoliopsida</taxon>
        <taxon>eudicotyledons</taxon>
        <taxon>Gunneridae</taxon>
        <taxon>Pentapetalae</taxon>
        <taxon>asterids</taxon>
        <taxon>campanulids</taxon>
        <taxon>Asterales</taxon>
        <taxon>Asteraceae</taxon>
        <taxon>Asteroideae</taxon>
        <taxon>Anthemideae</taxon>
        <taxon>Artemisiinae</taxon>
        <taxon>Artemisia</taxon>
    </lineage>
</organism>
<keyword evidence="5" id="KW-1185">Reference proteome</keyword>
<dbReference type="Gene3D" id="3.50.50.60">
    <property type="entry name" value="FAD/NAD(P)-binding domain"/>
    <property type="match status" value="1"/>
</dbReference>
<comment type="caution">
    <text evidence="4">The sequence shown here is derived from an EMBL/GenBank/DDBJ whole genome shotgun (WGS) entry which is preliminary data.</text>
</comment>
<dbReference type="EMBL" id="PKPP01005351">
    <property type="protein sequence ID" value="PWA60439.1"/>
    <property type="molecule type" value="Genomic_DNA"/>
</dbReference>
<dbReference type="GO" id="GO:0016491">
    <property type="term" value="F:oxidoreductase activity"/>
    <property type="evidence" value="ECO:0007669"/>
    <property type="project" value="UniProtKB-KW"/>
</dbReference>
<name>A0A2U1MGT0_ARTAN</name>
<reference evidence="4 5" key="1">
    <citation type="journal article" date="2018" name="Mol. Plant">
        <title>The genome of Artemisia annua provides insight into the evolution of Asteraceae family and artemisinin biosynthesis.</title>
        <authorList>
            <person name="Shen Q."/>
            <person name="Zhang L."/>
            <person name="Liao Z."/>
            <person name="Wang S."/>
            <person name="Yan T."/>
            <person name="Shi P."/>
            <person name="Liu M."/>
            <person name="Fu X."/>
            <person name="Pan Q."/>
            <person name="Wang Y."/>
            <person name="Lv Z."/>
            <person name="Lu X."/>
            <person name="Zhang F."/>
            <person name="Jiang W."/>
            <person name="Ma Y."/>
            <person name="Chen M."/>
            <person name="Hao X."/>
            <person name="Li L."/>
            <person name="Tang Y."/>
            <person name="Lv G."/>
            <person name="Zhou Y."/>
            <person name="Sun X."/>
            <person name="Brodelius P.E."/>
            <person name="Rose J.K.C."/>
            <person name="Tang K."/>
        </authorList>
    </citation>
    <scope>NUCLEOTIDE SEQUENCE [LARGE SCALE GENOMIC DNA]</scope>
    <source>
        <strain evidence="5">cv. Huhao1</strain>
        <tissue evidence="4">Leaf</tissue>
    </source>
</reference>
<keyword evidence="2" id="KW-0285">Flavoprotein</keyword>
<evidence type="ECO:0000256" key="2">
    <source>
        <dbReference type="ARBA" id="ARBA00022630"/>
    </source>
</evidence>
<keyword evidence="3" id="KW-0560">Oxidoreductase</keyword>
<proteinExistence type="inferred from homology"/>
<dbReference type="OrthoDB" id="371245at2759"/>
<dbReference type="STRING" id="35608.A0A2U1MGT0"/>
<protein>
    <submittedName>
        <fullName evidence="4">NADPH thioredoxin reductase</fullName>
    </submittedName>
</protein>
<evidence type="ECO:0000313" key="5">
    <source>
        <dbReference type="Proteomes" id="UP000245207"/>
    </source>
</evidence>
<dbReference type="InterPro" id="IPR050097">
    <property type="entry name" value="Ferredoxin-NADP_redctase_2"/>
</dbReference>
<evidence type="ECO:0000256" key="3">
    <source>
        <dbReference type="ARBA" id="ARBA00023002"/>
    </source>
</evidence>
<dbReference type="InterPro" id="IPR036188">
    <property type="entry name" value="FAD/NAD-bd_sf"/>
</dbReference>
<dbReference type="PANTHER" id="PTHR48105">
    <property type="entry name" value="THIOREDOXIN REDUCTASE 1-RELATED-RELATED"/>
    <property type="match status" value="1"/>
</dbReference>
<comment type="similarity">
    <text evidence="1">Belongs to the class-II pyridine nucleotide-disulfide oxidoreductase family.</text>
</comment>
<accession>A0A2U1MGT0</accession>